<evidence type="ECO:0000256" key="5">
    <source>
        <dbReference type="ARBA" id="ARBA00023136"/>
    </source>
</evidence>
<keyword evidence="8" id="KW-1185">Reference proteome</keyword>
<feature type="transmembrane region" description="Helical" evidence="6">
    <location>
        <begin position="58"/>
        <end position="78"/>
    </location>
</feature>
<dbReference type="Pfam" id="PF07690">
    <property type="entry name" value="MFS_1"/>
    <property type="match status" value="1"/>
</dbReference>
<evidence type="ECO:0000256" key="1">
    <source>
        <dbReference type="ARBA" id="ARBA00004651"/>
    </source>
</evidence>
<feature type="transmembrane region" description="Helical" evidence="6">
    <location>
        <begin position="235"/>
        <end position="257"/>
    </location>
</feature>
<dbReference type="EMBL" id="JBHSWH010000001">
    <property type="protein sequence ID" value="MFC6705366.1"/>
    <property type="molecule type" value="Genomic_DNA"/>
</dbReference>
<feature type="transmembrane region" description="Helical" evidence="6">
    <location>
        <begin position="99"/>
        <end position="129"/>
    </location>
</feature>
<feature type="transmembrane region" description="Helical" evidence="6">
    <location>
        <begin position="28"/>
        <end position="52"/>
    </location>
</feature>
<evidence type="ECO:0000256" key="3">
    <source>
        <dbReference type="ARBA" id="ARBA00022692"/>
    </source>
</evidence>
<organism evidence="7 8">
    <name type="scientific">Flexivirga alba</name>
    <dbReference type="NCBI Taxonomy" id="702742"/>
    <lineage>
        <taxon>Bacteria</taxon>
        <taxon>Bacillati</taxon>
        <taxon>Actinomycetota</taxon>
        <taxon>Actinomycetes</taxon>
        <taxon>Micrococcales</taxon>
        <taxon>Dermacoccaceae</taxon>
        <taxon>Flexivirga</taxon>
    </lineage>
</organism>
<evidence type="ECO:0000256" key="2">
    <source>
        <dbReference type="ARBA" id="ARBA00022475"/>
    </source>
</evidence>
<sequence length="411" mass="43180">MRTTPALDQPELVAAPPPPVRRDRMVQVYLLAVIVSEAGDTVFAIGLAWTAVHLFSPGLAGFVLGVEMLPQAVCTLFGGVIADRHDTRRVMILGELARVVVLGVAATCWQLGLHAGAVLFAVAICFGTVSGLSGPAARTLVRQLVDSDDLVTVSGWAQTGSRLARLLGAPLGAVVIQWGFGFSMVADALTFLAVLIVLRLVVQTRYRLPRAPKEPVSQSLRSGWDYIRGSEVARVFLLGLAALNVFVTPVMSVGVALRVSQSHWGSGWLGVSEATFAIGAIVGSVAGTRWQGDYLPRRSFQLLVLQGIGLSAVGLPSRVGLVLGMTLVGVTAGQASVWLSGSFQRIIAPSHLGRVSSVSNLGDLVLTPATTPIFGLLVGASSVVVTTTCFGLAMSALCAVFAINPQIRRLR</sequence>
<evidence type="ECO:0000256" key="4">
    <source>
        <dbReference type="ARBA" id="ARBA00022989"/>
    </source>
</evidence>
<dbReference type="PANTHER" id="PTHR23513">
    <property type="entry name" value="INTEGRAL MEMBRANE EFFLUX PROTEIN-RELATED"/>
    <property type="match status" value="1"/>
</dbReference>
<feature type="transmembrane region" description="Helical" evidence="6">
    <location>
        <begin position="373"/>
        <end position="403"/>
    </location>
</feature>
<protein>
    <submittedName>
        <fullName evidence="7">MFS transporter</fullName>
    </submittedName>
</protein>
<dbReference type="SUPFAM" id="SSF103473">
    <property type="entry name" value="MFS general substrate transporter"/>
    <property type="match status" value="1"/>
</dbReference>
<dbReference type="RefSeq" id="WP_382400436.1">
    <property type="nucleotide sequence ID" value="NZ_JBHSWH010000001.1"/>
</dbReference>
<reference evidence="8" key="1">
    <citation type="journal article" date="2019" name="Int. J. Syst. Evol. Microbiol.">
        <title>The Global Catalogue of Microorganisms (GCM) 10K type strain sequencing project: providing services to taxonomists for standard genome sequencing and annotation.</title>
        <authorList>
            <consortium name="The Broad Institute Genomics Platform"/>
            <consortium name="The Broad Institute Genome Sequencing Center for Infectious Disease"/>
            <person name="Wu L."/>
            <person name="Ma J."/>
        </authorList>
    </citation>
    <scope>NUCLEOTIDE SEQUENCE [LARGE SCALE GENOMIC DNA]</scope>
    <source>
        <strain evidence="8">CCUG 58127</strain>
    </source>
</reference>
<dbReference type="InterPro" id="IPR011701">
    <property type="entry name" value="MFS"/>
</dbReference>
<keyword evidence="4 6" id="KW-1133">Transmembrane helix</keyword>
<keyword evidence="5 6" id="KW-0472">Membrane</keyword>
<feature type="transmembrane region" description="Helical" evidence="6">
    <location>
        <begin position="175"/>
        <end position="202"/>
    </location>
</feature>
<feature type="transmembrane region" description="Helical" evidence="6">
    <location>
        <begin position="302"/>
        <end position="330"/>
    </location>
</feature>
<accession>A0ABW2AEU6</accession>
<comment type="subcellular location">
    <subcellularLocation>
        <location evidence="1">Cell membrane</location>
        <topology evidence="1">Multi-pass membrane protein</topology>
    </subcellularLocation>
</comment>
<comment type="caution">
    <text evidence="7">The sequence shown here is derived from an EMBL/GenBank/DDBJ whole genome shotgun (WGS) entry which is preliminary data.</text>
</comment>
<gene>
    <name evidence="7" type="ORF">ACFQDH_08835</name>
</gene>
<dbReference type="CDD" id="cd06173">
    <property type="entry name" value="MFS_MefA_like"/>
    <property type="match status" value="1"/>
</dbReference>
<feature type="transmembrane region" description="Helical" evidence="6">
    <location>
        <begin position="269"/>
        <end position="290"/>
    </location>
</feature>
<dbReference type="Proteomes" id="UP001596298">
    <property type="component" value="Unassembled WGS sequence"/>
</dbReference>
<keyword evidence="2" id="KW-1003">Cell membrane</keyword>
<name>A0ABW2AEU6_9MICO</name>
<dbReference type="InterPro" id="IPR036259">
    <property type="entry name" value="MFS_trans_sf"/>
</dbReference>
<keyword evidence="3 6" id="KW-0812">Transmembrane</keyword>
<dbReference type="PANTHER" id="PTHR23513:SF11">
    <property type="entry name" value="STAPHYLOFERRIN A TRANSPORTER"/>
    <property type="match status" value="1"/>
</dbReference>
<dbReference type="Gene3D" id="1.20.1250.20">
    <property type="entry name" value="MFS general substrate transporter like domains"/>
    <property type="match status" value="1"/>
</dbReference>
<evidence type="ECO:0000313" key="7">
    <source>
        <dbReference type="EMBL" id="MFC6705366.1"/>
    </source>
</evidence>
<proteinExistence type="predicted"/>
<evidence type="ECO:0000313" key="8">
    <source>
        <dbReference type="Proteomes" id="UP001596298"/>
    </source>
</evidence>
<evidence type="ECO:0000256" key="6">
    <source>
        <dbReference type="SAM" id="Phobius"/>
    </source>
</evidence>